<dbReference type="AlphaFoldDB" id="A0A4Q9L2D0"/>
<reference evidence="1 2" key="1">
    <citation type="submission" date="2017-12" db="EMBL/GenBank/DDBJ databases">
        <authorList>
            <person name="Pombert J.-F."/>
            <person name="Haag K.L."/>
            <person name="Ebert D."/>
        </authorList>
    </citation>
    <scope>NUCLEOTIDE SEQUENCE [LARGE SCALE GENOMIC DNA]</scope>
    <source>
        <strain evidence="1">BE-OM-2</strain>
    </source>
</reference>
<sequence>MLEEPTIKDNAESDIEEETMVVKELYKVENNEIVVNNSIRWLKKGRVRPSDESVFCYIHDGHVTWSAGGVNQHSHTSRKILKCLNRTIPDNIMKWYDEYICSDRVDIILSLQNKFSVSQFQKFLYEGYDLSANKLGLIYKFYVEIVPCVMNWDRIVTKSHKTYFKRLKMPMSIEVYIQLIVIKKIVEEIFFDRPRVSESEPNGK</sequence>
<dbReference type="VEuPathDB" id="MicrosporidiaDB:CWI36_1315p0020"/>
<protein>
    <submittedName>
        <fullName evidence="1">Uncharacterized protein</fullName>
    </submittedName>
</protein>
<evidence type="ECO:0000313" key="1">
    <source>
        <dbReference type="EMBL" id="TBU01554.1"/>
    </source>
</evidence>
<dbReference type="Proteomes" id="UP000291404">
    <property type="component" value="Unassembled WGS sequence"/>
</dbReference>
<organism evidence="1 2">
    <name type="scientific">Hamiltosporidium magnivora</name>
    <dbReference type="NCBI Taxonomy" id="148818"/>
    <lineage>
        <taxon>Eukaryota</taxon>
        <taxon>Fungi</taxon>
        <taxon>Fungi incertae sedis</taxon>
        <taxon>Microsporidia</taxon>
        <taxon>Dubosqiidae</taxon>
        <taxon>Hamiltosporidium</taxon>
    </lineage>
</organism>
<dbReference type="EMBL" id="PITI01001315">
    <property type="protein sequence ID" value="TBU01554.1"/>
    <property type="molecule type" value="Genomic_DNA"/>
</dbReference>
<gene>
    <name evidence="1" type="ORF">CWI36_1315p0020</name>
</gene>
<proteinExistence type="predicted"/>
<evidence type="ECO:0000313" key="2">
    <source>
        <dbReference type="Proteomes" id="UP000291404"/>
    </source>
</evidence>
<comment type="caution">
    <text evidence="1">The sequence shown here is derived from an EMBL/GenBank/DDBJ whole genome shotgun (WGS) entry which is preliminary data.</text>
</comment>
<accession>A0A4Q9L2D0</accession>
<keyword evidence="2" id="KW-1185">Reference proteome</keyword>
<name>A0A4Q9L2D0_9MICR</name>